<feature type="compositionally biased region" description="Basic residues" evidence="1">
    <location>
        <begin position="203"/>
        <end position="225"/>
    </location>
</feature>
<dbReference type="EMBL" id="QKYT01000501">
    <property type="protein sequence ID" value="RIA84322.1"/>
    <property type="molecule type" value="Genomic_DNA"/>
</dbReference>
<organism evidence="2 3">
    <name type="scientific">Glomus cerebriforme</name>
    <dbReference type="NCBI Taxonomy" id="658196"/>
    <lineage>
        <taxon>Eukaryota</taxon>
        <taxon>Fungi</taxon>
        <taxon>Fungi incertae sedis</taxon>
        <taxon>Mucoromycota</taxon>
        <taxon>Glomeromycotina</taxon>
        <taxon>Glomeromycetes</taxon>
        <taxon>Glomerales</taxon>
        <taxon>Glomeraceae</taxon>
        <taxon>Glomus</taxon>
    </lineage>
</organism>
<protein>
    <submittedName>
        <fullName evidence="2">Uncharacterized protein</fullName>
    </submittedName>
</protein>
<evidence type="ECO:0000313" key="3">
    <source>
        <dbReference type="Proteomes" id="UP000265703"/>
    </source>
</evidence>
<name>A0A397SFK5_9GLOM</name>
<proteinExistence type="predicted"/>
<reference evidence="2 3" key="1">
    <citation type="submission" date="2018-06" db="EMBL/GenBank/DDBJ databases">
        <title>Comparative genomics reveals the genomic features of Rhizophagus irregularis, R. cerebriforme, R. diaphanum and Gigaspora rosea, and their symbiotic lifestyle signature.</title>
        <authorList>
            <person name="Morin E."/>
            <person name="San Clemente H."/>
            <person name="Chen E.C.H."/>
            <person name="De La Providencia I."/>
            <person name="Hainaut M."/>
            <person name="Kuo A."/>
            <person name="Kohler A."/>
            <person name="Murat C."/>
            <person name="Tang N."/>
            <person name="Roy S."/>
            <person name="Loubradou J."/>
            <person name="Henrissat B."/>
            <person name="Grigoriev I.V."/>
            <person name="Corradi N."/>
            <person name="Roux C."/>
            <person name="Martin F.M."/>
        </authorList>
    </citation>
    <scope>NUCLEOTIDE SEQUENCE [LARGE SCALE GENOMIC DNA]</scope>
    <source>
        <strain evidence="2 3">DAOM 227022</strain>
    </source>
</reference>
<evidence type="ECO:0000256" key="1">
    <source>
        <dbReference type="SAM" id="MobiDB-lite"/>
    </source>
</evidence>
<dbReference type="Proteomes" id="UP000265703">
    <property type="component" value="Unassembled WGS sequence"/>
</dbReference>
<feature type="region of interest" description="Disordered" evidence="1">
    <location>
        <begin position="1"/>
        <end position="32"/>
    </location>
</feature>
<accession>A0A397SFK5</accession>
<sequence>MSTDIKRTDAPSTASANRKSQARKPKQRKLTSRKIDGIIHHPSYNIELGALEAARSFVNDGDRKLLIESFKMPKTLKDILVDMIRSKRCNDEEVNKLMAIGVLHFRYNIQFVRLWLAGRSICIFLKDDIHSISDHFSKTSHLDFLKFLKAIIIIENNLKALGFINFKEEDLISEILGNGQDPSGPTTPENKIYPIVDSFETSHKKKNKPNKKIPRKMTNKKRRAK</sequence>
<gene>
    <name evidence="2" type="ORF">C1645_832435</name>
</gene>
<feature type="compositionally biased region" description="Polar residues" evidence="1">
    <location>
        <begin position="180"/>
        <end position="189"/>
    </location>
</feature>
<feature type="compositionally biased region" description="Basic residues" evidence="1">
    <location>
        <begin position="20"/>
        <end position="32"/>
    </location>
</feature>
<feature type="region of interest" description="Disordered" evidence="1">
    <location>
        <begin position="177"/>
        <end position="225"/>
    </location>
</feature>
<evidence type="ECO:0000313" key="2">
    <source>
        <dbReference type="EMBL" id="RIA84322.1"/>
    </source>
</evidence>
<comment type="caution">
    <text evidence="2">The sequence shown here is derived from an EMBL/GenBank/DDBJ whole genome shotgun (WGS) entry which is preliminary data.</text>
</comment>
<dbReference type="AlphaFoldDB" id="A0A397SFK5"/>
<dbReference type="OrthoDB" id="2418801at2759"/>
<keyword evidence="3" id="KW-1185">Reference proteome</keyword>
<feature type="compositionally biased region" description="Polar residues" evidence="1">
    <location>
        <begin position="10"/>
        <end position="19"/>
    </location>
</feature>